<dbReference type="EMBL" id="AMQM01007398">
    <property type="status" value="NOT_ANNOTATED_CDS"/>
    <property type="molecule type" value="Genomic_DNA"/>
</dbReference>
<dbReference type="CTD" id="20207881"/>
<dbReference type="KEGG" id="hro:HELRODRAFT_180883"/>
<keyword evidence="3" id="KW-1185">Reference proteome</keyword>
<accession>T1FGD2</accession>
<name>T1FGD2_HELRO</name>
<dbReference type="Proteomes" id="UP000015101">
    <property type="component" value="Unassembled WGS sequence"/>
</dbReference>
<reference evidence="3" key="1">
    <citation type="submission" date="2012-12" db="EMBL/GenBank/DDBJ databases">
        <authorList>
            <person name="Hellsten U."/>
            <person name="Grimwood J."/>
            <person name="Chapman J.A."/>
            <person name="Shapiro H."/>
            <person name="Aerts A."/>
            <person name="Otillar R.P."/>
            <person name="Terry A.Y."/>
            <person name="Boore J.L."/>
            <person name="Simakov O."/>
            <person name="Marletaz F."/>
            <person name="Cho S.-J."/>
            <person name="Edsinger-Gonzales E."/>
            <person name="Havlak P."/>
            <person name="Kuo D.-H."/>
            <person name="Larsson T."/>
            <person name="Lv J."/>
            <person name="Arendt D."/>
            <person name="Savage R."/>
            <person name="Osoegawa K."/>
            <person name="de Jong P."/>
            <person name="Lindberg D.R."/>
            <person name="Seaver E.C."/>
            <person name="Weisblat D.A."/>
            <person name="Putnam N.H."/>
            <person name="Grigoriev I.V."/>
            <person name="Rokhsar D.S."/>
        </authorList>
    </citation>
    <scope>NUCLEOTIDE SEQUENCE</scope>
</reference>
<dbReference type="InParanoid" id="T1FGD2"/>
<evidence type="ECO:0000313" key="1">
    <source>
        <dbReference type="EMBL" id="ESN93564.1"/>
    </source>
</evidence>
<reference evidence="1 3" key="2">
    <citation type="journal article" date="2013" name="Nature">
        <title>Insights into bilaterian evolution from three spiralian genomes.</title>
        <authorList>
            <person name="Simakov O."/>
            <person name="Marletaz F."/>
            <person name="Cho S.J."/>
            <person name="Edsinger-Gonzales E."/>
            <person name="Havlak P."/>
            <person name="Hellsten U."/>
            <person name="Kuo D.H."/>
            <person name="Larsson T."/>
            <person name="Lv J."/>
            <person name="Arendt D."/>
            <person name="Savage R."/>
            <person name="Osoegawa K."/>
            <person name="de Jong P."/>
            <person name="Grimwood J."/>
            <person name="Chapman J.A."/>
            <person name="Shapiro H."/>
            <person name="Aerts A."/>
            <person name="Otillar R.P."/>
            <person name="Terry A.Y."/>
            <person name="Boore J.L."/>
            <person name="Grigoriev I.V."/>
            <person name="Lindberg D.R."/>
            <person name="Seaver E.C."/>
            <person name="Weisblat D.A."/>
            <person name="Putnam N.H."/>
            <person name="Rokhsar D.S."/>
        </authorList>
    </citation>
    <scope>NUCLEOTIDE SEQUENCE</scope>
</reference>
<dbReference type="EnsemblMetazoa" id="HelroT180883">
    <property type="protein sequence ID" value="HelroP180883"/>
    <property type="gene ID" value="HelroG180883"/>
</dbReference>
<organism evidence="2 3">
    <name type="scientific">Helobdella robusta</name>
    <name type="common">Californian leech</name>
    <dbReference type="NCBI Taxonomy" id="6412"/>
    <lineage>
        <taxon>Eukaryota</taxon>
        <taxon>Metazoa</taxon>
        <taxon>Spiralia</taxon>
        <taxon>Lophotrochozoa</taxon>
        <taxon>Annelida</taxon>
        <taxon>Clitellata</taxon>
        <taxon>Hirudinea</taxon>
        <taxon>Rhynchobdellida</taxon>
        <taxon>Glossiphoniidae</taxon>
        <taxon>Helobdella</taxon>
    </lineage>
</organism>
<proteinExistence type="predicted"/>
<evidence type="ECO:0000313" key="3">
    <source>
        <dbReference type="Proteomes" id="UP000015101"/>
    </source>
</evidence>
<dbReference type="HOGENOM" id="CLU_2212789_0_0_1"/>
<dbReference type="GeneID" id="20207881"/>
<dbReference type="RefSeq" id="XP_009028416.1">
    <property type="nucleotide sequence ID" value="XM_009030168.1"/>
</dbReference>
<sequence length="107" mass="12458">MVDKVKRTTNKSAKEGSNLTLQCFHCDSLFPLPTGVSDESYEFIITANNLKFFCDACLKKFSVEKQFYKKLEQSKSEMSYEEKQFHKELEKGNSEIIEEMKKLNDVL</sequence>
<dbReference type="AlphaFoldDB" id="T1FGD2"/>
<evidence type="ECO:0000313" key="2">
    <source>
        <dbReference type="EnsemblMetazoa" id="HelroP180883"/>
    </source>
</evidence>
<reference evidence="2" key="3">
    <citation type="submission" date="2015-06" db="UniProtKB">
        <authorList>
            <consortium name="EnsemblMetazoa"/>
        </authorList>
    </citation>
    <scope>IDENTIFICATION</scope>
</reference>
<protein>
    <submittedName>
        <fullName evidence="1 2">Uncharacterized protein</fullName>
    </submittedName>
</protein>
<dbReference type="EMBL" id="KB097605">
    <property type="protein sequence ID" value="ESN93564.1"/>
    <property type="molecule type" value="Genomic_DNA"/>
</dbReference>
<gene>
    <name evidence="2" type="primary">20207881</name>
    <name evidence="1" type="ORF">HELRODRAFT_180883</name>
</gene>